<accession>A0A3M7QUH9</accession>
<dbReference type="Pfam" id="PF00282">
    <property type="entry name" value="Pyridoxal_deC"/>
    <property type="match status" value="2"/>
</dbReference>
<dbReference type="GO" id="GO:0006520">
    <property type="term" value="P:amino acid metabolic process"/>
    <property type="evidence" value="ECO:0007669"/>
    <property type="project" value="InterPro"/>
</dbReference>
<reference evidence="9 10" key="1">
    <citation type="journal article" date="2018" name="Sci. Rep.">
        <title>Genomic signatures of local adaptation to the degree of environmental predictability in rotifers.</title>
        <authorList>
            <person name="Franch-Gras L."/>
            <person name="Hahn C."/>
            <person name="Garcia-Roger E.M."/>
            <person name="Carmona M.J."/>
            <person name="Serra M."/>
            <person name="Gomez A."/>
        </authorList>
    </citation>
    <scope>NUCLEOTIDE SEQUENCE [LARGE SCALE GENOMIC DNA]</scope>
    <source>
        <strain evidence="9">HYR1</strain>
    </source>
</reference>
<feature type="compositionally biased region" description="Basic and acidic residues" evidence="8">
    <location>
        <begin position="154"/>
        <end position="167"/>
    </location>
</feature>
<comment type="cofactor">
    <cofactor evidence="1 6 7">
        <name>pyridoxal 5'-phosphate</name>
        <dbReference type="ChEBI" id="CHEBI:597326"/>
    </cofactor>
</comment>
<evidence type="ECO:0000256" key="8">
    <source>
        <dbReference type="SAM" id="MobiDB-lite"/>
    </source>
</evidence>
<evidence type="ECO:0000256" key="2">
    <source>
        <dbReference type="ARBA" id="ARBA00009533"/>
    </source>
</evidence>
<dbReference type="PANTHER" id="PTHR11999">
    <property type="entry name" value="GROUP II PYRIDOXAL-5-PHOSPHATE DECARBOXYLASE"/>
    <property type="match status" value="1"/>
</dbReference>
<comment type="caution">
    <text evidence="9">The sequence shown here is derived from an EMBL/GenBank/DDBJ whole genome shotgun (WGS) entry which is preliminary data.</text>
</comment>
<dbReference type="AlphaFoldDB" id="A0A3M7QUH9"/>
<dbReference type="GO" id="GO:0019752">
    <property type="term" value="P:carboxylic acid metabolic process"/>
    <property type="evidence" value="ECO:0007669"/>
    <property type="project" value="InterPro"/>
</dbReference>
<protein>
    <submittedName>
        <fullName evidence="9">Tyrosine decarboxylase-like</fullName>
    </submittedName>
</protein>
<name>A0A3M7QUH9_BRAPC</name>
<feature type="non-terminal residue" evidence="9">
    <location>
        <position position="1"/>
    </location>
</feature>
<evidence type="ECO:0000313" key="10">
    <source>
        <dbReference type="Proteomes" id="UP000276133"/>
    </source>
</evidence>
<dbReference type="GO" id="GO:0016831">
    <property type="term" value="F:carboxy-lyase activity"/>
    <property type="evidence" value="ECO:0007669"/>
    <property type="project" value="UniProtKB-KW"/>
</dbReference>
<evidence type="ECO:0000256" key="3">
    <source>
        <dbReference type="ARBA" id="ARBA00022793"/>
    </source>
</evidence>
<dbReference type="InterPro" id="IPR015424">
    <property type="entry name" value="PyrdxlP-dep_Trfase"/>
</dbReference>
<dbReference type="PRINTS" id="PR00800">
    <property type="entry name" value="YHDCRBOXLASE"/>
</dbReference>
<dbReference type="Gene3D" id="3.40.640.10">
    <property type="entry name" value="Type I PLP-dependent aspartate aminotransferase-like (Major domain)"/>
    <property type="match status" value="1"/>
</dbReference>
<dbReference type="InterPro" id="IPR015421">
    <property type="entry name" value="PyrdxlP-dep_Trfase_major"/>
</dbReference>
<evidence type="ECO:0000256" key="7">
    <source>
        <dbReference type="RuleBase" id="RU000382"/>
    </source>
</evidence>
<evidence type="ECO:0000256" key="4">
    <source>
        <dbReference type="ARBA" id="ARBA00022898"/>
    </source>
</evidence>
<dbReference type="InterPro" id="IPR015422">
    <property type="entry name" value="PyrdxlP-dep_Trfase_small"/>
</dbReference>
<keyword evidence="3" id="KW-0210">Decarboxylase</keyword>
<dbReference type="GO" id="GO:0005737">
    <property type="term" value="C:cytoplasm"/>
    <property type="evidence" value="ECO:0007669"/>
    <property type="project" value="TreeGrafter"/>
</dbReference>
<comment type="similarity">
    <text evidence="2 7">Belongs to the group II decarboxylase family.</text>
</comment>
<dbReference type="GO" id="GO:0030170">
    <property type="term" value="F:pyridoxal phosphate binding"/>
    <property type="evidence" value="ECO:0007669"/>
    <property type="project" value="InterPro"/>
</dbReference>
<dbReference type="InterPro" id="IPR010977">
    <property type="entry name" value="Aromatic_deC"/>
</dbReference>
<dbReference type="InterPro" id="IPR002129">
    <property type="entry name" value="PyrdxlP-dep_de-COase"/>
</dbReference>
<dbReference type="FunFam" id="1.20.1340.10:FF:000001">
    <property type="entry name" value="Histidine decarboxylase"/>
    <property type="match status" value="1"/>
</dbReference>
<dbReference type="Proteomes" id="UP000276133">
    <property type="component" value="Unassembled WGS sequence"/>
</dbReference>
<dbReference type="Gene3D" id="1.20.1340.10">
    <property type="entry name" value="dopa decarboxylase, N-terminal domain"/>
    <property type="match status" value="1"/>
</dbReference>
<organism evidence="9 10">
    <name type="scientific">Brachionus plicatilis</name>
    <name type="common">Marine rotifer</name>
    <name type="synonym">Brachionus muelleri</name>
    <dbReference type="NCBI Taxonomy" id="10195"/>
    <lineage>
        <taxon>Eukaryota</taxon>
        <taxon>Metazoa</taxon>
        <taxon>Spiralia</taxon>
        <taxon>Gnathifera</taxon>
        <taxon>Rotifera</taxon>
        <taxon>Eurotatoria</taxon>
        <taxon>Monogononta</taxon>
        <taxon>Pseudotrocha</taxon>
        <taxon>Ploima</taxon>
        <taxon>Brachionidae</taxon>
        <taxon>Brachionus</taxon>
    </lineage>
</organism>
<keyword evidence="4 6" id="KW-0663">Pyridoxal phosphate</keyword>
<keyword evidence="5 7" id="KW-0456">Lyase</keyword>
<evidence type="ECO:0000256" key="5">
    <source>
        <dbReference type="ARBA" id="ARBA00023239"/>
    </source>
</evidence>
<sequence>PIYSLLTFLGKKEMDSDEFRIKGKELIDYIADYMENIKDERVTPDVEPGYLKSLLPREAPVKAEQWDSIFKDFESKILPGITHWQHPRFHAYFPAGNSYPSILGEILSAGLGIVGFSWASSPSCTELETIVMDWLGRLLNLPKFLLPFSDETENGHLSEKDESKGENDELEKESDDVILDPKPVGGGVVLGSASECVLVALLSARGNTLRKLKSQHPFVEDGVLLSKLVMYTSKLAHSCVEKAGMIAMVKIRLLDHDENYSLRGATVEKAIKDDKSNGLIPFFVSCTLGTTSCCSFDNLVEVGNVCKREEVYLHVDGAYAGSALICEEFRYFSVGLEVKDKYMLTKALSVDPIYLRYKEMDKAIDYRHWGIALSRRFRSLKMWFTIRSYGLEGLQRYIRGHVRLAKYLEKLILGDSRFEILGKVVLGLLCFRLKGPNSLSQNLLFVLNDSGKIHMVPSMLDEKYVIRFCVNAENSTEQDMDAAWDLIKSYADQIIRQFEVDSPPMAESTQFPEITSKLRRIRFGISKMVSDPRINGQKKYRRTATTLRLFSDSSKYLARKCSIVEKSDEDLE</sequence>
<dbReference type="Gene3D" id="3.90.1150.10">
    <property type="entry name" value="Aspartate Aminotransferase, domain 1"/>
    <property type="match status" value="1"/>
</dbReference>
<gene>
    <name evidence="9" type="ORF">BpHYR1_029106</name>
</gene>
<evidence type="ECO:0000256" key="1">
    <source>
        <dbReference type="ARBA" id="ARBA00001933"/>
    </source>
</evidence>
<feature type="modified residue" description="N6-(pyridoxal phosphate)lysine" evidence="6">
    <location>
        <position position="341"/>
    </location>
</feature>
<dbReference type="OrthoDB" id="639767at2759"/>
<dbReference type="EMBL" id="REGN01005113">
    <property type="protein sequence ID" value="RNA14764.1"/>
    <property type="molecule type" value="Genomic_DNA"/>
</dbReference>
<evidence type="ECO:0000256" key="6">
    <source>
        <dbReference type="PIRSR" id="PIRSR602129-50"/>
    </source>
</evidence>
<dbReference type="SUPFAM" id="SSF53383">
    <property type="entry name" value="PLP-dependent transferases"/>
    <property type="match status" value="1"/>
</dbReference>
<evidence type="ECO:0000313" key="9">
    <source>
        <dbReference type="EMBL" id="RNA14764.1"/>
    </source>
</evidence>
<keyword evidence="10" id="KW-1185">Reference proteome</keyword>
<feature type="region of interest" description="Disordered" evidence="8">
    <location>
        <begin position="154"/>
        <end position="175"/>
    </location>
</feature>
<proteinExistence type="inferred from homology"/>
<dbReference type="STRING" id="10195.A0A3M7QUH9"/>
<dbReference type="PANTHER" id="PTHR11999:SF70">
    <property type="entry name" value="MIP05841P"/>
    <property type="match status" value="1"/>
</dbReference>